<keyword evidence="8" id="KW-1185">Reference proteome</keyword>
<gene>
    <name evidence="7" type="ORF">HYC85_005421</name>
</gene>
<name>A0A7J7I1A0_CAMSI</name>
<reference evidence="8" key="1">
    <citation type="journal article" date="2020" name="Nat. Commun.">
        <title>Genome assembly of wild tea tree DASZ reveals pedigree and selection history of tea varieties.</title>
        <authorList>
            <person name="Zhang W."/>
            <person name="Zhang Y."/>
            <person name="Qiu H."/>
            <person name="Guo Y."/>
            <person name="Wan H."/>
            <person name="Zhang X."/>
            <person name="Scossa F."/>
            <person name="Alseekh S."/>
            <person name="Zhang Q."/>
            <person name="Wang P."/>
            <person name="Xu L."/>
            <person name="Schmidt M.H."/>
            <person name="Jia X."/>
            <person name="Li D."/>
            <person name="Zhu A."/>
            <person name="Guo F."/>
            <person name="Chen W."/>
            <person name="Ni D."/>
            <person name="Usadel B."/>
            <person name="Fernie A.R."/>
            <person name="Wen W."/>
        </authorList>
    </citation>
    <scope>NUCLEOTIDE SEQUENCE [LARGE SCALE GENOMIC DNA]</scope>
    <source>
        <strain evidence="8">cv. G240</strain>
    </source>
</reference>
<dbReference type="PANTHER" id="PTHR31920:SF108">
    <property type="entry name" value="B3 DOMAIN-CONTAINING TRANSCRIPTION FACTOR VRN1-LIKE"/>
    <property type="match status" value="1"/>
</dbReference>
<dbReference type="SMART" id="SM01019">
    <property type="entry name" value="B3"/>
    <property type="match status" value="3"/>
</dbReference>
<reference evidence="7 8" key="2">
    <citation type="submission" date="2020-07" db="EMBL/GenBank/DDBJ databases">
        <title>Genome assembly of wild tea tree DASZ reveals pedigree and selection history of tea varieties.</title>
        <authorList>
            <person name="Zhang W."/>
        </authorList>
    </citation>
    <scope>NUCLEOTIDE SEQUENCE [LARGE SCALE GENOMIC DNA]</scope>
    <source>
        <strain evidence="8">cv. G240</strain>
        <tissue evidence="7">Leaf</tissue>
    </source>
</reference>
<dbReference type="PANTHER" id="PTHR31920">
    <property type="entry name" value="B3 DOMAIN-CONTAINING"/>
    <property type="match status" value="1"/>
</dbReference>
<dbReference type="SUPFAM" id="SSF101936">
    <property type="entry name" value="DNA-binding pseudobarrel domain"/>
    <property type="match status" value="3"/>
</dbReference>
<feature type="domain" description="TF-B3" evidence="6">
    <location>
        <begin position="274"/>
        <end position="369"/>
    </location>
</feature>
<evidence type="ECO:0000313" key="7">
    <source>
        <dbReference type="EMBL" id="KAF5958196.1"/>
    </source>
</evidence>
<dbReference type="GO" id="GO:0005634">
    <property type="term" value="C:nucleus"/>
    <property type="evidence" value="ECO:0007669"/>
    <property type="project" value="UniProtKB-SubCell"/>
</dbReference>
<dbReference type="InterPro" id="IPR003340">
    <property type="entry name" value="B3_DNA-bd"/>
</dbReference>
<feature type="domain" description="TF-B3" evidence="6">
    <location>
        <begin position="25"/>
        <end position="118"/>
    </location>
</feature>
<evidence type="ECO:0000256" key="3">
    <source>
        <dbReference type="ARBA" id="ARBA00023125"/>
    </source>
</evidence>
<protein>
    <recommendedName>
        <fullName evidence="6">TF-B3 domain-containing protein</fullName>
    </recommendedName>
</protein>
<dbReference type="Gene3D" id="2.40.330.10">
    <property type="entry name" value="DNA-binding pseudobarrel domain"/>
    <property type="match status" value="3"/>
</dbReference>
<dbReference type="AlphaFoldDB" id="A0A7J7I1A0"/>
<accession>A0A7J7I1A0</accession>
<keyword evidence="5" id="KW-0539">Nucleus</keyword>
<evidence type="ECO:0000259" key="6">
    <source>
        <dbReference type="PROSITE" id="PS50863"/>
    </source>
</evidence>
<comment type="subcellular location">
    <subcellularLocation>
        <location evidence="1">Nucleus</location>
    </subcellularLocation>
</comment>
<organism evidence="7 8">
    <name type="scientific">Camellia sinensis</name>
    <name type="common">Tea plant</name>
    <name type="synonym">Thea sinensis</name>
    <dbReference type="NCBI Taxonomy" id="4442"/>
    <lineage>
        <taxon>Eukaryota</taxon>
        <taxon>Viridiplantae</taxon>
        <taxon>Streptophyta</taxon>
        <taxon>Embryophyta</taxon>
        <taxon>Tracheophyta</taxon>
        <taxon>Spermatophyta</taxon>
        <taxon>Magnoliopsida</taxon>
        <taxon>eudicotyledons</taxon>
        <taxon>Gunneridae</taxon>
        <taxon>Pentapetalae</taxon>
        <taxon>asterids</taxon>
        <taxon>Ericales</taxon>
        <taxon>Theaceae</taxon>
        <taxon>Camellia</taxon>
    </lineage>
</organism>
<keyword evidence="4" id="KW-0804">Transcription</keyword>
<sequence length="490" mass="56245">MVNSSRRRRAVGSSRSKYPAVKATHFFKIVKSSVDRLQKLRIPRKFMTKHGKNLANLVFLNVPSGAVWKVELMNSNEEVFLSSGWKEFTEYYSIRFGHFLVFRYDGNSNFHVLIFDMSASEIEYPFNPTQNLLLPVAEEDIEIDNSVEILEDFPTHQTKVEEVSGRDEIEKDSSVEILDDFPKCQTRRAADMEKDGYVEVNRTNRRRKMENFDGLKVPNLKMDVKPSCLTHEMKKERSVGTSIDGKARALQRAKRRGRALEAAEKFMSTSNYPSFIRVMHPAYLYKGYLCIAMSFVNTHMKKSKTTVKLQVSDKLWPVNLISYQSSSSAMLCGGFTAFAKEQSLQVGDVCIFELIDRDNDVLKSSFQAKALTFRTYPVVLSDILPDVQSRIPPAFVKYFDGVLPHKSTITSSAKRWQVNMNQVNDDLYFDKGWKQFVQDNSLEFGDFLIFYYGGNAKFYVKIYGKNGCQKEVTNPTGETHQENETIDHSK</sequence>
<feature type="domain" description="TF-B3" evidence="6">
    <location>
        <begin position="374"/>
        <end position="466"/>
    </location>
</feature>
<dbReference type="CDD" id="cd10017">
    <property type="entry name" value="B3_DNA"/>
    <property type="match status" value="3"/>
</dbReference>
<dbReference type="PROSITE" id="PS50863">
    <property type="entry name" value="B3"/>
    <property type="match status" value="3"/>
</dbReference>
<dbReference type="Pfam" id="PF02362">
    <property type="entry name" value="B3"/>
    <property type="match status" value="3"/>
</dbReference>
<evidence type="ECO:0000256" key="2">
    <source>
        <dbReference type="ARBA" id="ARBA00023015"/>
    </source>
</evidence>
<keyword evidence="2" id="KW-0805">Transcription regulation</keyword>
<dbReference type="GO" id="GO:0003677">
    <property type="term" value="F:DNA binding"/>
    <property type="evidence" value="ECO:0007669"/>
    <property type="project" value="UniProtKB-KW"/>
</dbReference>
<keyword evidence="3" id="KW-0238">DNA-binding</keyword>
<dbReference type="Proteomes" id="UP000593564">
    <property type="component" value="Unassembled WGS sequence"/>
</dbReference>
<evidence type="ECO:0000256" key="5">
    <source>
        <dbReference type="ARBA" id="ARBA00023242"/>
    </source>
</evidence>
<proteinExistence type="predicted"/>
<comment type="caution">
    <text evidence="7">The sequence shown here is derived from an EMBL/GenBank/DDBJ whole genome shotgun (WGS) entry which is preliminary data.</text>
</comment>
<evidence type="ECO:0000313" key="8">
    <source>
        <dbReference type="Proteomes" id="UP000593564"/>
    </source>
</evidence>
<evidence type="ECO:0000256" key="4">
    <source>
        <dbReference type="ARBA" id="ARBA00023163"/>
    </source>
</evidence>
<dbReference type="InterPro" id="IPR050655">
    <property type="entry name" value="Plant_B3_domain"/>
</dbReference>
<dbReference type="InterPro" id="IPR015300">
    <property type="entry name" value="DNA-bd_pseudobarrel_sf"/>
</dbReference>
<dbReference type="EMBL" id="JACBKZ010000002">
    <property type="protein sequence ID" value="KAF5958196.1"/>
    <property type="molecule type" value="Genomic_DNA"/>
</dbReference>
<evidence type="ECO:0000256" key="1">
    <source>
        <dbReference type="ARBA" id="ARBA00004123"/>
    </source>
</evidence>